<reference evidence="2 3" key="1">
    <citation type="submission" date="2022-12" db="EMBL/GenBank/DDBJ databases">
        <authorList>
            <person name="Mo P."/>
        </authorList>
    </citation>
    <scope>NUCLEOTIDE SEQUENCE [LARGE SCALE GENOMIC DNA]</scope>
    <source>
        <strain evidence="2 3">HUAS 2-6</strain>
    </source>
</reference>
<feature type="region of interest" description="Disordered" evidence="1">
    <location>
        <begin position="30"/>
        <end position="51"/>
    </location>
</feature>
<dbReference type="RefSeq" id="WP_270085577.1">
    <property type="nucleotide sequence ID" value="NZ_CP115300.1"/>
</dbReference>
<protein>
    <submittedName>
        <fullName evidence="2">Uncharacterized protein</fullName>
    </submittedName>
</protein>
<evidence type="ECO:0000313" key="2">
    <source>
        <dbReference type="EMBL" id="WBO68327.1"/>
    </source>
</evidence>
<evidence type="ECO:0000313" key="3">
    <source>
        <dbReference type="Proteomes" id="UP001212326"/>
    </source>
</evidence>
<proteinExistence type="predicted"/>
<sequence length="51" mass="5985">MIIVAVLLLPVLTFLLFGLDQVEDRWIARPPTPHHARRRRRGRGRFPAGRR</sequence>
<dbReference type="EMBL" id="CP115300">
    <property type="protein sequence ID" value="WBO68327.1"/>
    <property type="molecule type" value="Genomic_DNA"/>
</dbReference>
<keyword evidence="3" id="KW-1185">Reference proteome</keyword>
<gene>
    <name evidence="2" type="ORF">O1G22_38685</name>
</gene>
<accession>A0ABY7PFH3</accession>
<organism evidence="2 3">
    <name type="scientific">Streptomyces camelliae</name>
    <dbReference type="NCBI Taxonomy" id="3004093"/>
    <lineage>
        <taxon>Bacteria</taxon>
        <taxon>Bacillati</taxon>
        <taxon>Actinomycetota</taxon>
        <taxon>Actinomycetes</taxon>
        <taxon>Kitasatosporales</taxon>
        <taxon>Streptomycetaceae</taxon>
        <taxon>Streptomyces</taxon>
    </lineage>
</organism>
<feature type="compositionally biased region" description="Basic residues" evidence="1">
    <location>
        <begin position="32"/>
        <end position="51"/>
    </location>
</feature>
<evidence type="ECO:0000256" key="1">
    <source>
        <dbReference type="SAM" id="MobiDB-lite"/>
    </source>
</evidence>
<name>A0ABY7PFH3_9ACTN</name>
<dbReference type="Proteomes" id="UP001212326">
    <property type="component" value="Chromosome"/>
</dbReference>